<dbReference type="Proteomes" id="UP000574390">
    <property type="component" value="Unassembled WGS sequence"/>
</dbReference>
<accession>A0A7J6UFP9</accession>
<gene>
    <name evidence="1" type="ORF">FOZ62_025240</name>
</gene>
<protein>
    <submittedName>
        <fullName evidence="1">Uncharacterized protein</fullName>
    </submittedName>
</protein>
<evidence type="ECO:0000313" key="2">
    <source>
        <dbReference type="Proteomes" id="UP000574390"/>
    </source>
</evidence>
<dbReference type="EMBL" id="JABANM010000380">
    <property type="protein sequence ID" value="KAF4756069.1"/>
    <property type="molecule type" value="Genomic_DNA"/>
</dbReference>
<reference evidence="1 2" key="1">
    <citation type="submission" date="2020-04" db="EMBL/GenBank/DDBJ databases">
        <title>Perkinsus olseni comparative genomics.</title>
        <authorList>
            <person name="Bogema D.R."/>
        </authorList>
    </citation>
    <scope>NUCLEOTIDE SEQUENCE [LARGE SCALE GENOMIC DNA]</scope>
    <source>
        <strain evidence="1">ATCC PRA-205</strain>
    </source>
</reference>
<comment type="caution">
    <text evidence="1">The sequence shown here is derived from an EMBL/GenBank/DDBJ whole genome shotgun (WGS) entry which is preliminary data.</text>
</comment>
<evidence type="ECO:0000313" key="1">
    <source>
        <dbReference type="EMBL" id="KAF4756069.1"/>
    </source>
</evidence>
<proteinExistence type="predicted"/>
<organism evidence="1 2">
    <name type="scientific">Perkinsus olseni</name>
    <name type="common">Perkinsus atlanticus</name>
    <dbReference type="NCBI Taxonomy" id="32597"/>
    <lineage>
        <taxon>Eukaryota</taxon>
        <taxon>Sar</taxon>
        <taxon>Alveolata</taxon>
        <taxon>Perkinsozoa</taxon>
        <taxon>Perkinsea</taxon>
        <taxon>Perkinsida</taxon>
        <taxon>Perkinsidae</taxon>
        <taxon>Perkinsus</taxon>
    </lineage>
</organism>
<name>A0A7J6UFP9_PEROL</name>
<dbReference type="AlphaFoldDB" id="A0A7J6UFP9"/>
<sequence length="362" mass="40816">MKLPPHAMALDLHLFESMVQRSAGMVSLPELMCEFAPYIGKRELTLDCPREEILVNPPPSYIFVMNEDLCGVYPTPTGVYIRKPLERGEEVMVLQPGFQGTKAVYYYHNNKSQLFVLCEDNRLPESKAHYDRGNGSTEMACTKDFVFILFGTKYLFCIDRSNAGDWAQAKLIWRLGSRDVDNSHLLVDARQPLAVRVVLTSASRHSRSSLLTLVLESRHEPLCFKEITDELALPITPGGGDIVCDVLPVGASMLAMASRSSNHRENHVTLCDRSLHPLGPPAPQYDSDVYREPRGKQLVCGESDVIYSMEEGRQFKCSFEDYDYDDLADDDDDLRAALDMVRRTRGKSVTPCLISSYYVSKR</sequence>